<keyword evidence="8" id="KW-1185">Reference proteome</keyword>
<dbReference type="InterPro" id="IPR015590">
    <property type="entry name" value="Aldehyde_DH_dom"/>
</dbReference>
<evidence type="ECO:0000256" key="2">
    <source>
        <dbReference type="ARBA" id="ARBA00011881"/>
    </source>
</evidence>
<dbReference type="AlphaFoldDB" id="A0A4S3TKB6"/>
<feature type="active site" evidence="4">
    <location>
        <position position="270"/>
    </location>
</feature>
<evidence type="ECO:0000256" key="3">
    <source>
        <dbReference type="ARBA" id="ARBA00023002"/>
    </source>
</evidence>
<protein>
    <submittedName>
        <fullName evidence="7">Aldehyde dehydrogenase</fullName>
    </submittedName>
</protein>
<accession>A0A4S3TKB6</accession>
<evidence type="ECO:0000256" key="4">
    <source>
        <dbReference type="PROSITE-ProRule" id="PRU10007"/>
    </source>
</evidence>
<evidence type="ECO:0000256" key="5">
    <source>
        <dbReference type="RuleBase" id="RU003345"/>
    </source>
</evidence>
<gene>
    <name evidence="7" type="ORF">D8Y22_21495</name>
</gene>
<dbReference type="EMBL" id="RBZW01000076">
    <property type="protein sequence ID" value="THE63018.1"/>
    <property type="molecule type" value="Genomic_DNA"/>
</dbReference>
<dbReference type="InterPro" id="IPR029510">
    <property type="entry name" value="Ald_DH_CS_GLU"/>
</dbReference>
<dbReference type="InterPro" id="IPR016163">
    <property type="entry name" value="Ald_DH_C"/>
</dbReference>
<dbReference type="FunFam" id="3.40.605.10:FF:000007">
    <property type="entry name" value="NAD/NADP-dependent betaine aldehyde dehydrogenase"/>
    <property type="match status" value="1"/>
</dbReference>
<dbReference type="GO" id="GO:0016620">
    <property type="term" value="F:oxidoreductase activity, acting on the aldehyde or oxo group of donors, NAD or NADP as acceptor"/>
    <property type="evidence" value="ECO:0007669"/>
    <property type="project" value="InterPro"/>
</dbReference>
<comment type="subunit">
    <text evidence="2">Homotetramer.</text>
</comment>
<dbReference type="FunFam" id="3.40.309.10:FF:000012">
    <property type="entry name" value="Betaine aldehyde dehydrogenase"/>
    <property type="match status" value="1"/>
</dbReference>
<dbReference type="InterPro" id="IPR016162">
    <property type="entry name" value="Ald_DH_N"/>
</dbReference>
<dbReference type="Gene3D" id="3.40.605.10">
    <property type="entry name" value="Aldehyde Dehydrogenase, Chain A, domain 1"/>
    <property type="match status" value="1"/>
</dbReference>
<dbReference type="OrthoDB" id="6342at2157"/>
<comment type="caution">
    <text evidence="7">The sequence shown here is derived from an EMBL/GenBank/DDBJ whole genome shotgun (WGS) entry which is preliminary data.</text>
</comment>
<evidence type="ECO:0000259" key="6">
    <source>
        <dbReference type="Pfam" id="PF00171"/>
    </source>
</evidence>
<evidence type="ECO:0000313" key="7">
    <source>
        <dbReference type="EMBL" id="THE63018.1"/>
    </source>
</evidence>
<feature type="domain" description="Aldehyde dehydrogenase" evidence="6">
    <location>
        <begin position="35"/>
        <end position="497"/>
    </location>
</feature>
<dbReference type="RefSeq" id="WP_141466655.1">
    <property type="nucleotide sequence ID" value="NZ_RBZW01000076.1"/>
</dbReference>
<sequence>MTIQYYTDSVRQNHADARADLEVLGAFETWIDGEWAPAANGETFETIDPVVQEPICSVPRCGAADVDRAVESAQSAFDATWGSLGAADRSRAILAWTETLREHIDELALVESLDGGKPLSHARAEIEFGIEFIEYYANVVRADEGITLPTSDDQHVYTRTEPYGVVGLIVPWNYAFIIAAWKLGPALAAGNAVVLKPAEQTPLSALYAAKLSKSIFPDGVVNVLTGYGEEAGAALSSHPTVGKLSFTGADTTGETIMETAASTVTPVTLELGGKSPYVVFPDVDIDETVRDVAHGIFYNAGQSCDACSRLLVHEDIAEEFLDALVDRAESLEVGDTLQEGTTLGPIISQAQFETVTGYLERGTDAGATLETGGVADESPVDDGWFVEPTVFTDATNDMQIAQEEIFGPVLTVITFSTYEEAVDLANDVPFGLAAGVATSDIDRAHRAAADIDAGSIWVNGSYATPRPGGPFGGFKRSGIGRELSKDALRHYTQEKTVYVSVDDPSR</sequence>
<dbReference type="Proteomes" id="UP000318864">
    <property type="component" value="Unassembled WGS sequence"/>
</dbReference>
<name>A0A4S3TKB6_9EURY</name>
<dbReference type="Pfam" id="PF00171">
    <property type="entry name" value="Aldedh"/>
    <property type="match status" value="1"/>
</dbReference>
<comment type="similarity">
    <text evidence="1 5">Belongs to the aldehyde dehydrogenase family.</text>
</comment>
<proteinExistence type="inferred from homology"/>
<dbReference type="Gene3D" id="3.40.309.10">
    <property type="entry name" value="Aldehyde Dehydrogenase, Chain A, domain 2"/>
    <property type="match status" value="1"/>
</dbReference>
<reference evidence="7 8" key="1">
    <citation type="submission" date="2018-10" db="EMBL/GenBank/DDBJ databases">
        <title>Natronolimnobius sp. XQ-INN 246 isolated from Inner Mongolia Autonomous Region of China.</title>
        <authorList>
            <person name="Xue Q."/>
        </authorList>
    </citation>
    <scope>NUCLEOTIDE SEQUENCE [LARGE SCALE GENOMIC DNA]</scope>
    <source>
        <strain evidence="7 8">XQ-INN 246</strain>
    </source>
</reference>
<evidence type="ECO:0000313" key="8">
    <source>
        <dbReference type="Proteomes" id="UP000318864"/>
    </source>
</evidence>
<dbReference type="SUPFAM" id="SSF53720">
    <property type="entry name" value="ALDH-like"/>
    <property type="match status" value="1"/>
</dbReference>
<organism evidence="7 8">
    <name type="scientific">Salinadaptatus halalkaliphilus</name>
    <dbReference type="NCBI Taxonomy" id="2419781"/>
    <lineage>
        <taxon>Archaea</taxon>
        <taxon>Methanobacteriati</taxon>
        <taxon>Methanobacteriota</taxon>
        <taxon>Stenosarchaea group</taxon>
        <taxon>Halobacteria</taxon>
        <taxon>Halobacteriales</taxon>
        <taxon>Natrialbaceae</taxon>
        <taxon>Salinadaptatus</taxon>
    </lineage>
</organism>
<dbReference type="PROSITE" id="PS00687">
    <property type="entry name" value="ALDEHYDE_DEHYDR_GLU"/>
    <property type="match status" value="1"/>
</dbReference>
<evidence type="ECO:0000256" key="1">
    <source>
        <dbReference type="ARBA" id="ARBA00009986"/>
    </source>
</evidence>
<dbReference type="InterPro" id="IPR016161">
    <property type="entry name" value="Ald_DH/histidinol_DH"/>
</dbReference>
<dbReference type="PANTHER" id="PTHR11699">
    <property type="entry name" value="ALDEHYDE DEHYDROGENASE-RELATED"/>
    <property type="match status" value="1"/>
</dbReference>
<keyword evidence="3 5" id="KW-0560">Oxidoreductase</keyword>